<gene>
    <name evidence="3" type="primary">SMYD3</name>
    <name evidence="3" type="ORF">SNEC2469_LOCUS17501</name>
</gene>
<dbReference type="Pfam" id="PF03747">
    <property type="entry name" value="ADP_ribosyl_GH"/>
    <property type="match status" value="1"/>
</dbReference>
<dbReference type="Gene3D" id="2.170.270.10">
    <property type="entry name" value="SET domain"/>
    <property type="match status" value="1"/>
</dbReference>
<comment type="cofactor">
    <cofactor evidence="1">
        <name>Mg(2+)</name>
        <dbReference type="ChEBI" id="CHEBI:18420"/>
    </cofactor>
    <text evidence="1">Binds 2 magnesium ions per subunit.</text>
</comment>
<feature type="binding site" evidence="1">
    <location>
        <position position="614"/>
    </location>
    <ligand>
        <name>Mg(2+)</name>
        <dbReference type="ChEBI" id="CHEBI:18420"/>
        <label>1</label>
    </ligand>
</feature>
<dbReference type="SUPFAM" id="SSF82199">
    <property type="entry name" value="SET domain"/>
    <property type="match status" value="1"/>
</dbReference>
<sequence length="706" mass="78347">MGSPAVVSDAARPELGQFLRATCNYSEGDLVLSELPLLRVPRLRRLTAEALQKAPRLRQAKLFVPPESTSPALQRLRATTREAEPEALFVKSVLHFNSFGAGPAGQDQVVFPTLARANHSCLPNCLVDADLGTLRAVRAVSVGEELTVSYLDDAGLLMDTASRQAELAEQYEFRCECCRCSSAQDDTRRFSGCFEGDPSDLVFGSDLWRRSPSTVQRLLEEEAKAKASLLAARSGDLEEEDEGHELMKCHRFTSAHRHHGLAFALANEFAFPDPEDAKQIVLEVIDLVLAMPCQFRSNQTKDLGSLAGASRTISKHVLYDKLMGYWVGQLVGNFMGLPFEFLYNDSPMPIEPQGYYDQHSAHSAGLRINSDGRGRIPQRLNQLQGAYTDDDTDIEFVTLHALMEHGLGLNYKQIAGYWKSYVHIQVNGDALWFANKVARENMNRGEIPPLTGSQGHNRFWWTIDPQLVNELWSAVYPGMVDKAVDRAEWGAKITSDSWGTHPTRFYAALYSAAFFSNDVHRMYDIGMSKVPGDSPYHKALQDVRQWHSESPHDWRQTWYKIRNAYTYYPSNCGGVPWNCGVSAMVNGAMGAMAFLYGGGDFKRTVGIAIAAGFDCDNQAPTLAGVVGVMHGARAIPHELTHQVAGNNWAQPFNNRYVNERRPPLPRDQTNTDIVDKVMILASRAIVEQGGQDLGDSFLVQLSPSLA</sequence>
<dbReference type="EMBL" id="CAJNJA010028996">
    <property type="protein sequence ID" value="CAE7616382.1"/>
    <property type="molecule type" value="Genomic_DNA"/>
</dbReference>
<dbReference type="PANTHER" id="PTHR12197">
    <property type="entry name" value="HISTONE-LYSINE N-METHYLTRANSFERASE SMYD"/>
    <property type="match status" value="1"/>
</dbReference>
<keyword evidence="4" id="KW-1185">Reference proteome</keyword>
<dbReference type="CDD" id="cd20071">
    <property type="entry name" value="SET_SMYD"/>
    <property type="match status" value="1"/>
</dbReference>
<proteinExistence type="predicted"/>
<dbReference type="InterPro" id="IPR046341">
    <property type="entry name" value="SET_dom_sf"/>
</dbReference>
<evidence type="ECO:0000313" key="3">
    <source>
        <dbReference type="EMBL" id="CAE7616382.1"/>
    </source>
</evidence>
<feature type="domain" description="SET" evidence="2">
    <location>
        <begin position="18"/>
        <end position="150"/>
    </location>
</feature>
<organism evidence="3 4">
    <name type="scientific">Symbiodinium necroappetens</name>
    <dbReference type="NCBI Taxonomy" id="1628268"/>
    <lineage>
        <taxon>Eukaryota</taxon>
        <taxon>Sar</taxon>
        <taxon>Alveolata</taxon>
        <taxon>Dinophyceae</taxon>
        <taxon>Suessiales</taxon>
        <taxon>Symbiodiniaceae</taxon>
        <taxon>Symbiodinium</taxon>
    </lineage>
</organism>
<protein>
    <submittedName>
        <fullName evidence="3">SMYD3 protein</fullName>
    </submittedName>
</protein>
<evidence type="ECO:0000259" key="2">
    <source>
        <dbReference type="Pfam" id="PF00856"/>
    </source>
</evidence>
<name>A0A812VFC0_9DINO</name>
<dbReference type="InterPro" id="IPR001214">
    <property type="entry name" value="SET_dom"/>
</dbReference>
<dbReference type="GO" id="GO:0046872">
    <property type="term" value="F:metal ion binding"/>
    <property type="evidence" value="ECO:0007669"/>
    <property type="project" value="UniProtKB-KW"/>
</dbReference>
<evidence type="ECO:0000256" key="1">
    <source>
        <dbReference type="PIRSR" id="PIRSR605502-1"/>
    </source>
</evidence>
<dbReference type="AlphaFoldDB" id="A0A812VFC0"/>
<dbReference type="GO" id="GO:0005634">
    <property type="term" value="C:nucleus"/>
    <property type="evidence" value="ECO:0007669"/>
    <property type="project" value="TreeGrafter"/>
</dbReference>
<feature type="binding site" evidence="1">
    <location>
        <position position="616"/>
    </location>
    <ligand>
        <name>Mg(2+)</name>
        <dbReference type="ChEBI" id="CHEBI:18420"/>
        <label>1</label>
    </ligand>
</feature>
<dbReference type="Gene3D" id="1.10.4080.10">
    <property type="entry name" value="ADP-ribosylation/Crystallin J1"/>
    <property type="match status" value="1"/>
</dbReference>
<evidence type="ECO:0000313" key="4">
    <source>
        <dbReference type="Proteomes" id="UP000601435"/>
    </source>
</evidence>
<dbReference type="InterPro" id="IPR036705">
    <property type="entry name" value="Ribosyl_crysJ1_sf"/>
</dbReference>
<dbReference type="Pfam" id="PF00856">
    <property type="entry name" value="SET"/>
    <property type="match status" value="1"/>
</dbReference>
<dbReference type="OrthoDB" id="427316at2759"/>
<dbReference type="InterPro" id="IPR005502">
    <property type="entry name" value="Ribosyl_crysJ1"/>
</dbReference>
<reference evidence="3" key="1">
    <citation type="submission" date="2021-02" db="EMBL/GenBank/DDBJ databases">
        <authorList>
            <person name="Dougan E. K."/>
            <person name="Rhodes N."/>
            <person name="Thang M."/>
            <person name="Chan C."/>
        </authorList>
    </citation>
    <scope>NUCLEOTIDE SEQUENCE</scope>
</reference>
<keyword evidence="1" id="KW-0460">Magnesium</keyword>
<dbReference type="PANTHER" id="PTHR12197:SF251">
    <property type="entry name" value="EG:BACR7C10.4 PROTEIN"/>
    <property type="match status" value="1"/>
</dbReference>
<keyword evidence="1" id="KW-0479">Metal-binding</keyword>
<dbReference type="SUPFAM" id="SSF101478">
    <property type="entry name" value="ADP-ribosylglycohydrolase"/>
    <property type="match status" value="1"/>
</dbReference>
<dbReference type="InterPro" id="IPR050869">
    <property type="entry name" value="H3K4_H4K5_MeTrfase"/>
</dbReference>
<accession>A0A812VFC0</accession>
<comment type="caution">
    <text evidence="3">The sequence shown here is derived from an EMBL/GenBank/DDBJ whole genome shotgun (WGS) entry which is preliminary data.</text>
</comment>
<dbReference type="Proteomes" id="UP000601435">
    <property type="component" value="Unassembled WGS sequence"/>
</dbReference>